<evidence type="ECO:0000313" key="3">
    <source>
        <dbReference type="Proteomes" id="UP000595858"/>
    </source>
</evidence>
<feature type="transmembrane region" description="Helical" evidence="1">
    <location>
        <begin position="256"/>
        <end position="273"/>
    </location>
</feature>
<organism evidence="2 3">
    <name type="scientific">Enterobacter roggenkampii</name>
    <dbReference type="NCBI Taxonomy" id="1812935"/>
    <lineage>
        <taxon>Bacteria</taxon>
        <taxon>Pseudomonadati</taxon>
        <taxon>Pseudomonadota</taxon>
        <taxon>Gammaproteobacteria</taxon>
        <taxon>Enterobacterales</taxon>
        <taxon>Enterobacteriaceae</taxon>
        <taxon>Enterobacter</taxon>
        <taxon>Enterobacter cloacae complex</taxon>
    </lineage>
</organism>
<feature type="transmembrane region" description="Helical" evidence="1">
    <location>
        <begin position="77"/>
        <end position="96"/>
    </location>
</feature>
<feature type="transmembrane region" description="Helical" evidence="1">
    <location>
        <begin position="280"/>
        <end position="302"/>
    </location>
</feature>
<gene>
    <name evidence="2" type="ORF">OIPHN260_30820</name>
</gene>
<keyword evidence="1" id="KW-0812">Transmembrane</keyword>
<dbReference type="RefSeq" id="WP_072059903.1">
    <property type="nucleotide sequence ID" value="NZ_AP023447.1"/>
</dbReference>
<feature type="transmembrane region" description="Helical" evidence="1">
    <location>
        <begin position="415"/>
        <end position="436"/>
    </location>
</feature>
<protein>
    <submittedName>
        <fullName evidence="2">Polymerase</fullName>
    </submittedName>
</protein>
<reference evidence="2" key="1">
    <citation type="journal article" date="2020" name="J Glob Antimicrob Resist">
        <title>Genomic characterization of clinical Enterobacter roggenkampii co-harboring blaIMP-1- and blaGES-5-encoding IncP6 and mcr-9-encoding IncHI2 plasmids isolated in Japan.</title>
        <authorList>
            <person name="Umeda K."/>
            <person name="Nakamura H."/>
            <person name="Fukuda A."/>
            <person name="Matsumoto Y."/>
            <person name="Motooka D."/>
            <person name="Nakamura S."/>
            <person name="Yasui Y."/>
            <person name="Yoshida H."/>
            <person name="Kawahara R."/>
        </authorList>
    </citation>
    <scope>NUCLEOTIDE SEQUENCE</scope>
    <source>
        <strain evidence="2">OIPH-N260</strain>
    </source>
</reference>
<evidence type="ECO:0000313" key="2">
    <source>
        <dbReference type="EMBL" id="BCL43580.1"/>
    </source>
</evidence>
<feature type="transmembrane region" description="Helical" evidence="1">
    <location>
        <begin position="48"/>
        <end position="65"/>
    </location>
</feature>
<feature type="transmembrane region" description="Helical" evidence="1">
    <location>
        <begin position="20"/>
        <end position="42"/>
    </location>
</feature>
<feature type="transmembrane region" description="Helical" evidence="1">
    <location>
        <begin position="102"/>
        <end position="119"/>
    </location>
</feature>
<feature type="transmembrane region" description="Helical" evidence="1">
    <location>
        <begin position="213"/>
        <end position="240"/>
    </location>
</feature>
<accession>A0AAU9BW40</accession>
<keyword evidence="1" id="KW-0472">Membrane</keyword>
<sequence length="442" mass="50014">MNENSLINNHFKISVRSAFIYFLLTFSLMLIFLTVSASATFYETVEDIFATFCAIILFGEMLYFYMHRVKYVSLQLMFAFVFSLIIGIPSFYLYFFKKASNGFELTCIWGMLINIILYLTAIKNVHRQQTKTINGLFKTIFLIVGACQLIKIIFYLNFILSSGLGHLAIYTESEELLASIPFLIRAISGFSSIMALAVFYYKSSKKYKVFAFILLASDLVIGIRNKFFFAFICIIILSLYSNRKKIIEIFARISKLQYLLIGFVGFSVISYIREGYEVNFISYLGIVLDSLSSTLAGLQNVYSLPDENGWALLNPITIISQVFPLSGFGFISDAQIAHEYSTIVLGNVTNGIALSSSGLLEASIISLHFSLFIYLAYLLIMISIIQKGLNSNYVIFNFFALAMMTGFFYSVRGELILPFAYVLKSLPIILIANLLIQLKSRT</sequence>
<keyword evidence="1" id="KW-1133">Transmembrane helix</keyword>
<feature type="transmembrane region" description="Helical" evidence="1">
    <location>
        <begin position="180"/>
        <end position="201"/>
    </location>
</feature>
<feature type="transmembrane region" description="Helical" evidence="1">
    <location>
        <begin position="140"/>
        <end position="160"/>
    </location>
</feature>
<name>A0AAU9BW40_9ENTR</name>
<proteinExistence type="predicted"/>
<dbReference type="Proteomes" id="UP000595858">
    <property type="component" value="Chromosome"/>
</dbReference>
<dbReference type="EMBL" id="AP023447">
    <property type="protein sequence ID" value="BCL43580.1"/>
    <property type="molecule type" value="Genomic_DNA"/>
</dbReference>
<dbReference type="AlphaFoldDB" id="A0AAU9BW40"/>
<feature type="transmembrane region" description="Helical" evidence="1">
    <location>
        <begin position="392"/>
        <end position="409"/>
    </location>
</feature>
<feature type="transmembrane region" description="Helical" evidence="1">
    <location>
        <begin position="364"/>
        <end position="385"/>
    </location>
</feature>
<evidence type="ECO:0000256" key="1">
    <source>
        <dbReference type="SAM" id="Phobius"/>
    </source>
</evidence>